<dbReference type="GO" id="GO:0090563">
    <property type="term" value="F:protein-phosphocysteine-sugar phosphotransferase activity"/>
    <property type="evidence" value="ECO:0007669"/>
    <property type="project" value="TreeGrafter"/>
</dbReference>
<dbReference type="AlphaFoldDB" id="A0A4R1KAH6"/>
<dbReference type="PANTHER" id="PTHR30505">
    <property type="entry name" value="FRUCTOSE-LIKE PERMEASE"/>
    <property type="match status" value="1"/>
</dbReference>
<dbReference type="Proteomes" id="UP000295565">
    <property type="component" value="Unassembled WGS sequence"/>
</dbReference>
<comment type="caution">
    <text evidence="10">The sequence shown here is derived from an EMBL/GenBank/DDBJ whole genome shotgun (WGS) entry which is preliminary data.</text>
</comment>
<evidence type="ECO:0000256" key="1">
    <source>
        <dbReference type="ARBA" id="ARBA00001401"/>
    </source>
</evidence>
<dbReference type="NCBIfam" id="TIGR00829">
    <property type="entry name" value="FRU"/>
    <property type="match status" value="1"/>
</dbReference>
<feature type="domain" description="PTS EIIB type-2" evidence="9">
    <location>
        <begin position="1"/>
        <end position="99"/>
    </location>
</feature>
<dbReference type="PROSITE" id="PS51099">
    <property type="entry name" value="PTS_EIIB_TYPE_2"/>
    <property type="match status" value="1"/>
</dbReference>
<keyword evidence="5" id="KW-0762">Sugar transport</keyword>
<dbReference type="GO" id="GO:0022877">
    <property type="term" value="F:protein-N(PI)-phosphohistidine-fructose phosphotransferase system transporter activity"/>
    <property type="evidence" value="ECO:0007669"/>
    <property type="project" value="InterPro"/>
</dbReference>
<dbReference type="GO" id="GO:0009401">
    <property type="term" value="P:phosphoenolpyruvate-dependent sugar phosphotransferase system"/>
    <property type="evidence" value="ECO:0007669"/>
    <property type="project" value="UniProtKB-KW"/>
</dbReference>
<reference evidence="10 11" key="1">
    <citation type="submission" date="2019-03" db="EMBL/GenBank/DDBJ databases">
        <title>Genomic Encyclopedia of Type Strains, Phase IV (KMG-IV): sequencing the most valuable type-strain genomes for metagenomic binning, comparative biology and taxonomic classification.</title>
        <authorList>
            <person name="Goeker M."/>
        </authorList>
    </citation>
    <scope>NUCLEOTIDE SEQUENCE [LARGE SCALE GENOMIC DNA]</scope>
    <source>
        <strain evidence="10 11">DSM 18577</strain>
    </source>
</reference>
<dbReference type="PANTHER" id="PTHR30505:SF0">
    <property type="entry name" value="FRUCTOSE-LIKE PTS SYSTEM EIIBC COMPONENT-RELATED"/>
    <property type="match status" value="1"/>
</dbReference>
<dbReference type="InterPro" id="IPR050864">
    <property type="entry name" value="Bacterial_PTS_Sugar_Transport"/>
</dbReference>
<keyword evidence="6" id="KW-0808">Transferase</keyword>
<dbReference type="EMBL" id="SMGD01000005">
    <property type="protein sequence ID" value="TCK61498.1"/>
    <property type="molecule type" value="Genomic_DNA"/>
</dbReference>
<evidence type="ECO:0000259" key="9">
    <source>
        <dbReference type="PROSITE" id="PS51099"/>
    </source>
</evidence>
<proteinExistence type="predicted"/>
<protein>
    <recommendedName>
        <fullName evidence="2">protein-N(pi)-phosphohistidine--D-fructose phosphotransferase</fullName>
        <ecNumber evidence="2">2.7.1.202</ecNumber>
    </recommendedName>
</protein>
<keyword evidence="11" id="KW-1185">Reference proteome</keyword>
<dbReference type="GO" id="GO:0005886">
    <property type="term" value="C:plasma membrane"/>
    <property type="evidence" value="ECO:0007669"/>
    <property type="project" value="TreeGrafter"/>
</dbReference>
<dbReference type="FunFam" id="3.40.50.2300:FF:000014">
    <property type="entry name" value="PTS system fructose-like transporter subunit IIB"/>
    <property type="match status" value="1"/>
</dbReference>
<dbReference type="Pfam" id="PF02302">
    <property type="entry name" value="PTS_IIB"/>
    <property type="match status" value="1"/>
</dbReference>
<dbReference type="RefSeq" id="WP_131911357.1">
    <property type="nucleotide sequence ID" value="NZ_OU594967.1"/>
</dbReference>
<evidence type="ECO:0000256" key="6">
    <source>
        <dbReference type="ARBA" id="ARBA00022679"/>
    </source>
</evidence>
<accession>A0A4R1KAH6</accession>
<evidence type="ECO:0000256" key="2">
    <source>
        <dbReference type="ARBA" id="ARBA00012799"/>
    </source>
</evidence>
<dbReference type="CDD" id="cd05569">
    <property type="entry name" value="PTS_IIB_fructose"/>
    <property type="match status" value="1"/>
</dbReference>
<keyword evidence="7" id="KW-0598">Phosphotransferase system</keyword>
<dbReference type="SUPFAM" id="SSF52794">
    <property type="entry name" value="PTS system IIB component-like"/>
    <property type="match status" value="1"/>
</dbReference>
<comment type="catalytic activity">
    <reaction evidence="1">
        <text>D-fructose(out) + N(pros)-phospho-L-histidyl-[protein] = D-fructose 1-phosphate(in) + L-histidyl-[protein]</text>
        <dbReference type="Rhea" id="RHEA:49252"/>
        <dbReference type="Rhea" id="RHEA-COMP:9745"/>
        <dbReference type="Rhea" id="RHEA-COMP:9746"/>
        <dbReference type="ChEBI" id="CHEBI:29979"/>
        <dbReference type="ChEBI" id="CHEBI:37721"/>
        <dbReference type="ChEBI" id="CHEBI:58674"/>
        <dbReference type="ChEBI" id="CHEBI:64837"/>
        <dbReference type="EC" id="2.7.1.202"/>
    </reaction>
</comment>
<keyword evidence="8" id="KW-0418">Kinase</keyword>
<evidence type="ECO:0000313" key="10">
    <source>
        <dbReference type="EMBL" id="TCK61498.1"/>
    </source>
</evidence>
<evidence type="ECO:0000256" key="8">
    <source>
        <dbReference type="ARBA" id="ARBA00022777"/>
    </source>
</evidence>
<evidence type="ECO:0000256" key="5">
    <source>
        <dbReference type="ARBA" id="ARBA00022597"/>
    </source>
</evidence>
<keyword evidence="3" id="KW-0813">Transport</keyword>
<evidence type="ECO:0000256" key="3">
    <source>
        <dbReference type="ARBA" id="ARBA00022448"/>
    </source>
</evidence>
<dbReference type="Gene3D" id="3.40.50.2300">
    <property type="match status" value="1"/>
</dbReference>
<dbReference type="EC" id="2.7.1.202" evidence="2"/>
<evidence type="ECO:0000256" key="4">
    <source>
        <dbReference type="ARBA" id="ARBA00022553"/>
    </source>
</evidence>
<dbReference type="GO" id="GO:0016301">
    <property type="term" value="F:kinase activity"/>
    <property type="evidence" value="ECO:0007669"/>
    <property type="project" value="UniProtKB-KW"/>
</dbReference>
<dbReference type="InterPro" id="IPR013011">
    <property type="entry name" value="PTS_EIIB_2"/>
</dbReference>
<gene>
    <name evidence="10" type="ORF">EV690_0497</name>
</gene>
<dbReference type="InterPro" id="IPR003501">
    <property type="entry name" value="PTS_EIIB_2/3"/>
</dbReference>
<organism evidence="10 11">
    <name type="scientific">Celerinatantimonas diazotrophica</name>
    <dbReference type="NCBI Taxonomy" id="412034"/>
    <lineage>
        <taxon>Bacteria</taxon>
        <taxon>Pseudomonadati</taxon>
        <taxon>Pseudomonadota</taxon>
        <taxon>Gammaproteobacteria</taxon>
        <taxon>Celerinatantimonadaceae</taxon>
        <taxon>Celerinatantimonas</taxon>
    </lineage>
</organism>
<dbReference type="InterPro" id="IPR003353">
    <property type="entry name" value="PTS_IIB_fruc"/>
</dbReference>
<sequence length="105" mass="11313">MNIVAITACTSGIAHTYIAKEKLIKAATSLGHNIYVETQGTIGVENELTKDSIANADIVIIAADIKISGKERFVGKRIVEVPTQLLIKSSKALINKLQEDLIPKV</sequence>
<evidence type="ECO:0000256" key="7">
    <source>
        <dbReference type="ARBA" id="ARBA00022683"/>
    </source>
</evidence>
<keyword evidence="4" id="KW-0597">Phosphoprotein</keyword>
<dbReference type="InterPro" id="IPR036095">
    <property type="entry name" value="PTS_EIIB-like_sf"/>
</dbReference>
<name>A0A4R1KAH6_9GAMM</name>
<dbReference type="OrthoDB" id="9782569at2"/>
<evidence type="ECO:0000313" key="11">
    <source>
        <dbReference type="Proteomes" id="UP000295565"/>
    </source>
</evidence>